<dbReference type="EMBL" id="MFCV01000049">
    <property type="protein sequence ID" value="OGE29963.1"/>
    <property type="molecule type" value="Genomic_DNA"/>
</dbReference>
<comment type="caution">
    <text evidence="1">The sequence shown here is derived from an EMBL/GenBank/DDBJ whole genome shotgun (WGS) entry which is preliminary data.</text>
</comment>
<sequence>MREAISALLVVVTSFTTFLGITPEKVTHDGSRTGTRVSYQSYCHPEQGFVIYENEKIPFTTNEGESVLWTKGDIDCYKLGLKVTPIPTPKPSQRQVKGVTQTNQDAQESGKAQAIIHDGSRTGPIVDYFELCTGKTIKIYENERVPYKRITGETVYSTQADIKCYENQINQLKASDQNKQPYVPTPPNNTSTDLKPLISCVVNYSCTGSSFTYQVSQELCSSFQQQAASFCVAYSRTTPSNNTTISSQAPSQDNTLERQHQEACQKVVAEWQTYKEQFWVGPGKNYSSSAEAVIALESQRQRYQQQMYSAGCSQTLYL</sequence>
<dbReference type="AlphaFoldDB" id="A0A1F5JMS3"/>
<evidence type="ECO:0000313" key="2">
    <source>
        <dbReference type="Proteomes" id="UP000176902"/>
    </source>
</evidence>
<protein>
    <submittedName>
        <fullName evidence="1">Uncharacterized protein</fullName>
    </submittedName>
</protein>
<dbReference type="STRING" id="1797768.A3C59_02490"/>
<organism evidence="1 2">
    <name type="scientific">Candidatus Daviesbacteria bacterium RIFCSPHIGHO2_02_FULL_36_13</name>
    <dbReference type="NCBI Taxonomy" id="1797768"/>
    <lineage>
        <taxon>Bacteria</taxon>
        <taxon>Candidatus Daviesiibacteriota</taxon>
    </lineage>
</organism>
<dbReference type="Proteomes" id="UP000176902">
    <property type="component" value="Unassembled WGS sequence"/>
</dbReference>
<proteinExistence type="predicted"/>
<name>A0A1F5JMS3_9BACT</name>
<gene>
    <name evidence="1" type="ORF">A3C59_02490</name>
</gene>
<reference evidence="1 2" key="1">
    <citation type="journal article" date="2016" name="Nat. Commun.">
        <title>Thousands of microbial genomes shed light on interconnected biogeochemical processes in an aquifer system.</title>
        <authorList>
            <person name="Anantharaman K."/>
            <person name="Brown C.T."/>
            <person name="Hug L.A."/>
            <person name="Sharon I."/>
            <person name="Castelle C.J."/>
            <person name="Probst A.J."/>
            <person name="Thomas B.C."/>
            <person name="Singh A."/>
            <person name="Wilkins M.J."/>
            <person name="Karaoz U."/>
            <person name="Brodie E.L."/>
            <person name="Williams K.H."/>
            <person name="Hubbard S.S."/>
            <person name="Banfield J.F."/>
        </authorList>
    </citation>
    <scope>NUCLEOTIDE SEQUENCE [LARGE SCALE GENOMIC DNA]</scope>
</reference>
<evidence type="ECO:0000313" key="1">
    <source>
        <dbReference type="EMBL" id="OGE29963.1"/>
    </source>
</evidence>
<accession>A0A1F5JMS3</accession>